<proteinExistence type="inferred from homology"/>
<gene>
    <name evidence="8" type="ORF">SAMN04488244_10959</name>
</gene>
<comment type="subcellular location">
    <subcellularLocation>
        <location evidence="1">Cell outer membrane</location>
    </subcellularLocation>
</comment>
<evidence type="ECO:0000256" key="2">
    <source>
        <dbReference type="ARBA" id="ARBA00007613"/>
    </source>
</evidence>
<dbReference type="NCBIfam" id="TIGR01844">
    <property type="entry name" value="type_I_sec_TolC"/>
    <property type="match status" value="1"/>
</dbReference>
<evidence type="ECO:0000313" key="9">
    <source>
        <dbReference type="Proteomes" id="UP000236721"/>
    </source>
</evidence>
<keyword evidence="6" id="KW-0472">Membrane</keyword>
<dbReference type="GO" id="GO:0009279">
    <property type="term" value="C:cell outer membrane"/>
    <property type="evidence" value="ECO:0007669"/>
    <property type="project" value="UniProtKB-SubCell"/>
</dbReference>
<accession>A0A1H5YH52</accession>
<evidence type="ECO:0000256" key="6">
    <source>
        <dbReference type="ARBA" id="ARBA00023136"/>
    </source>
</evidence>
<dbReference type="EMBL" id="FNVG01000009">
    <property type="protein sequence ID" value="SEG22726.1"/>
    <property type="molecule type" value="Genomic_DNA"/>
</dbReference>
<dbReference type="AlphaFoldDB" id="A0A1H5YH52"/>
<name>A0A1H5YH52_9VIBR</name>
<sequence length="460" mass="51885">MYLQNQNQHKSKSSNQGVRRITLNKFTMTAAACFVALSLPVNSQTLEQAVATTLATNPDIKAAYNEYVSKRYDADAAVGAYRPKIDLDGGIGYERTDYERENSIPRNESLTRKEVGITLTQLIWDGNETLNDMDRTAAEAESVRYQLLADASDIALEVAQVYLDATKSYEILALSEANLEVHKKIYKDIKKRVESGIGSTADLSQVEARIAKAHGNLLAAQNNLFDTHTQFKRIVGQAPLGLKYPRADEVAIPPTVDSALQMAIEKHPVIKISQVDVDSARFQYQQTKGVNYPTFYIDAGHNWRDDASGNIGTDNETRAMLRMRYNLYNGGSDADRTEAAAYQLNKAKDFRDRTYRMVEEGLKLSWTGLEFTVQQREFLSDHVDSASDTVVAYQKQYKIGKRTLLDVLNTENELFEARKGYLDAKYAEQFARYRVMNATGGLLQALRVDMPKEWNEKVEY</sequence>
<evidence type="ECO:0000313" key="8">
    <source>
        <dbReference type="EMBL" id="SEG22726.1"/>
    </source>
</evidence>
<dbReference type="Proteomes" id="UP000236721">
    <property type="component" value="Unassembled WGS sequence"/>
</dbReference>
<dbReference type="PANTHER" id="PTHR30026:SF22">
    <property type="entry name" value="OUTER MEMBRANE EFFLUX PROTEIN"/>
    <property type="match status" value="1"/>
</dbReference>
<evidence type="ECO:0000256" key="3">
    <source>
        <dbReference type="ARBA" id="ARBA00022448"/>
    </source>
</evidence>
<keyword evidence="9" id="KW-1185">Reference proteome</keyword>
<dbReference type="GO" id="GO:0015562">
    <property type="term" value="F:efflux transmembrane transporter activity"/>
    <property type="evidence" value="ECO:0007669"/>
    <property type="project" value="InterPro"/>
</dbReference>
<evidence type="ECO:0000256" key="5">
    <source>
        <dbReference type="ARBA" id="ARBA00022692"/>
    </source>
</evidence>
<dbReference type="Pfam" id="PF02321">
    <property type="entry name" value="OEP"/>
    <property type="match status" value="2"/>
</dbReference>
<keyword evidence="5" id="KW-0812">Transmembrane</keyword>
<dbReference type="GO" id="GO:1990281">
    <property type="term" value="C:efflux pump complex"/>
    <property type="evidence" value="ECO:0007669"/>
    <property type="project" value="TreeGrafter"/>
</dbReference>
<reference evidence="9" key="1">
    <citation type="submission" date="2016-10" db="EMBL/GenBank/DDBJ databases">
        <authorList>
            <person name="Varghese N."/>
            <person name="Submissions S."/>
        </authorList>
    </citation>
    <scope>NUCLEOTIDE SEQUENCE [LARGE SCALE GENOMIC DNA]</scope>
    <source>
        <strain evidence="9">CGMCC 1.7062</strain>
    </source>
</reference>
<protein>
    <submittedName>
        <fullName evidence="8">Outer membrane protein, adhesin transport system</fullName>
    </submittedName>
</protein>
<dbReference type="GO" id="GO:0015288">
    <property type="term" value="F:porin activity"/>
    <property type="evidence" value="ECO:0007669"/>
    <property type="project" value="TreeGrafter"/>
</dbReference>
<evidence type="ECO:0000256" key="4">
    <source>
        <dbReference type="ARBA" id="ARBA00022452"/>
    </source>
</evidence>
<keyword evidence="4" id="KW-1134">Transmembrane beta strand</keyword>
<dbReference type="InterPro" id="IPR051906">
    <property type="entry name" value="TolC-like"/>
</dbReference>
<dbReference type="InterPro" id="IPR003423">
    <property type="entry name" value="OMP_efflux"/>
</dbReference>
<keyword evidence="3" id="KW-0813">Transport</keyword>
<keyword evidence="7" id="KW-0998">Cell outer membrane</keyword>
<comment type="similarity">
    <text evidence="2">Belongs to the outer membrane factor (OMF) (TC 1.B.17) family.</text>
</comment>
<dbReference type="InterPro" id="IPR010130">
    <property type="entry name" value="T1SS_OMP_TolC"/>
</dbReference>
<evidence type="ECO:0000256" key="7">
    <source>
        <dbReference type="ARBA" id="ARBA00023237"/>
    </source>
</evidence>
<evidence type="ECO:0000256" key="1">
    <source>
        <dbReference type="ARBA" id="ARBA00004442"/>
    </source>
</evidence>
<dbReference type="SUPFAM" id="SSF56954">
    <property type="entry name" value="Outer membrane efflux proteins (OEP)"/>
    <property type="match status" value="1"/>
</dbReference>
<organism evidence="8 9">
    <name type="scientific">Vibrio hangzhouensis</name>
    <dbReference type="NCBI Taxonomy" id="462991"/>
    <lineage>
        <taxon>Bacteria</taxon>
        <taxon>Pseudomonadati</taxon>
        <taxon>Pseudomonadota</taxon>
        <taxon>Gammaproteobacteria</taxon>
        <taxon>Vibrionales</taxon>
        <taxon>Vibrionaceae</taxon>
        <taxon>Vibrio</taxon>
    </lineage>
</organism>
<dbReference type="PANTHER" id="PTHR30026">
    <property type="entry name" value="OUTER MEMBRANE PROTEIN TOLC"/>
    <property type="match status" value="1"/>
</dbReference>
<dbReference type="Gene3D" id="1.20.1600.10">
    <property type="entry name" value="Outer membrane efflux proteins (OEP)"/>
    <property type="match status" value="1"/>
</dbReference>